<comment type="function">
    <text evidence="1">Catalyzes two steps in the biosynthesis of the molybdenum cofactor. In the first step, molybdopterin is adenylated. Subsequently, molybdate is inserted into adenylated molybdopterin and AMP is released.</text>
</comment>
<evidence type="ECO:0000259" key="2">
    <source>
        <dbReference type="Pfam" id="PF03454"/>
    </source>
</evidence>
<dbReference type="GO" id="GO:0061598">
    <property type="term" value="F:molybdopterin adenylyltransferase activity"/>
    <property type="evidence" value="ECO:0007669"/>
    <property type="project" value="UniProtKB-UniRule"/>
</dbReference>
<proteinExistence type="inferred from homology"/>
<keyword evidence="1" id="KW-0460">Magnesium</keyword>
<gene>
    <name evidence="3" type="ORF">C0Q70_13786</name>
</gene>
<dbReference type="Proteomes" id="UP000245119">
    <property type="component" value="Linkage Group LG8"/>
</dbReference>
<dbReference type="AlphaFoldDB" id="A0A2T7NY62"/>
<dbReference type="PANTHER" id="PTHR10192">
    <property type="entry name" value="MOLYBDOPTERIN BIOSYNTHESIS PROTEIN"/>
    <property type="match status" value="1"/>
</dbReference>
<reference evidence="3 4" key="1">
    <citation type="submission" date="2018-04" db="EMBL/GenBank/DDBJ databases">
        <title>The genome of golden apple snail Pomacea canaliculata provides insight into stress tolerance and invasive adaptation.</title>
        <authorList>
            <person name="Liu C."/>
            <person name="Liu B."/>
            <person name="Ren Y."/>
            <person name="Zhang Y."/>
            <person name="Wang H."/>
            <person name="Li S."/>
            <person name="Jiang F."/>
            <person name="Yin L."/>
            <person name="Zhang G."/>
            <person name="Qian W."/>
            <person name="Fan W."/>
        </authorList>
    </citation>
    <scope>NUCLEOTIDE SEQUENCE [LARGE SCALE GENOMIC DNA]</scope>
    <source>
        <strain evidence="3">SZHN2017</strain>
        <tissue evidence="3">Muscle</tissue>
    </source>
</reference>
<dbReference type="InterPro" id="IPR036688">
    <property type="entry name" value="MoeA_C_domain_IV_sf"/>
</dbReference>
<evidence type="ECO:0000313" key="4">
    <source>
        <dbReference type="Proteomes" id="UP000245119"/>
    </source>
</evidence>
<dbReference type="InterPro" id="IPR038987">
    <property type="entry name" value="MoeA-like"/>
</dbReference>
<comment type="caution">
    <text evidence="3">The sequence shown here is derived from an EMBL/GenBank/DDBJ whole genome shotgun (WGS) entry which is preliminary data.</text>
</comment>
<comment type="pathway">
    <text evidence="1">Cofactor biosynthesis; molybdopterin biosynthesis.</text>
</comment>
<keyword evidence="4" id="KW-1185">Reference proteome</keyword>
<organism evidence="3 4">
    <name type="scientific">Pomacea canaliculata</name>
    <name type="common">Golden apple snail</name>
    <dbReference type="NCBI Taxonomy" id="400727"/>
    <lineage>
        <taxon>Eukaryota</taxon>
        <taxon>Metazoa</taxon>
        <taxon>Spiralia</taxon>
        <taxon>Lophotrochozoa</taxon>
        <taxon>Mollusca</taxon>
        <taxon>Gastropoda</taxon>
        <taxon>Caenogastropoda</taxon>
        <taxon>Architaenioglossa</taxon>
        <taxon>Ampullarioidea</taxon>
        <taxon>Ampullariidae</taxon>
        <taxon>Pomacea</taxon>
    </lineage>
</organism>
<dbReference type="STRING" id="400727.A0A2T7NY62"/>
<evidence type="ECO:0000313" key="3">
    <source>
        <dbReference type="EMBL" id="PVD26118.1"/>
    </source>
</evidence>
<dbReference type="InterPro" id="IPR005111">
    <property type="entry name" value="MoeA_C_domain_IV"/>
</dbReference>
<dbReference type="GO" id="GO:0005829">
    <property type="term" value="C:cytosol"/>
    <property type="evidence" value="ECO:0007669"/>
    <property type="project" value="TreeGrafter"/>
</dbReference>
<feature type="domain" description="MoeA C-terminal" evidence="2">
    <location>
        <begin position="47"/>
        <end position="105"/>
    </location>
</feature>
<dbReference type="EMBL" id="PZQS01000008">
    <property type="protein sequence ID" value="PVD26118.1"/>
    <property type="molecule type" value="Genomic_DNA"/>
</dbReference>
<dbReference type="Pfam" id="PF03454">
    <property type="entry name" value="MoeA_C"/>
    <property type="match status" value="1"/>
</dbReference>
<protein>
    <recommendedName>
        <fullName evidence="2">MoeA C-terminal domain-containing protein</fullName>
    </recommendedName>
</protein>
<comment type="cofactor">
    <cofactor evidence="1">
        <name>Mg(2+)</name>
        <dbReference type="ChEBI" id="CHEBI:18420"/>
    </cofactor>
</comment>
<keyword evidence="1" id="KW-0479">Metal-binding</keyword>
<comment type="catalytic activity">
    <reaction evidence="1">
        <text>molybdopterin + ATP + H(+) = adenylyl-molybdopterin + diphosphate</text>
        <dbReference type="Rhea" id="RHEA:31331"/>
        <dbReference type="ChEBI" id="CHEBI:15378"/>
        <dbReference type="ChEBI" id="CHEBI:30616"/>
        <dbReference type="ChEBI" id="CHEBI:33019"/>
        <dbReference type="ChEBI" id="CHEBI:58698"/>
        <dbReference type="ChEBI" id="CHEBI:62727"/>
    </reaction>
</comment>
<dbReference type="OrthoDB" id="4349954at2759"/>
<keyword evidence="1" id="KW-0501">Molybdenum cofactor biosynthesis</keyword>
<dbReference type="GO" id="GO:0005524">
    <property type="term" value="F:ATP binding"/>
    <property type="evidence" value="ECO:0007669"/>
    <property type="project" value="UniProtKB-UniRule"/>
</dbReference>
<comment type="catalytic activity">
    <reaction evidence="1">
        <text>adenylyl-molybdopterin + molybdate = Mo-molybdopterin + AMP + H(+)</text>
        <dbReference type="Rhea" id="RHEA:35047"/>
        <dbReference type="ChEBI" id="CHEBI:15378"/>
        <dbReference type="ChEBI" id="CHEBI:36264"/>
        <dbReference type="ChEBI" id="CHEBI:62727"/>
        <dbReference type="ChEBI" id="CHEBI:71302"/>
        <dbReference type="ChEBI" id="CHEBI:456215"/>
    </reaction>
</comment>
<dbReference type="PANTHER" id="PTHR10192:SF5">
    <property type="entry name" value="GEPHYRIN"/>
    <property type="match status" value="1"/>
</dbReference>
<dbReference type="GO" id="GO:0006777">
    <property type="term" value="P:Mo-molybdopterin cofactor biosynthetic process"/>
    <property type="evidence" value="ECO:0007669"/>
    <property type="project" value="UniProtKB-UniRule"/>
</dbReference>
<keyword evidence="1" id="KW-0500">Molybdenum</keyword>
<comment type="similarity">
    <text evidence="1">Belongs to the MoeA family.</text>
</comment>
<accession>A0A2T7NY62</accession>
<dbReference type="Gene3D" id="2.40.340.10">
    <property type="entry name" value="MoeA, C-terminal, domain IV"/>
    <property type="match status" value="1"/>
</dbReference>
<dbReference type="GO" id="GO:0046872">
    <property type="term" value="F:metal ion binding"/>
    <property type="evidence" value="ECO:0007669"/>
    <property type="project" value="UniProtKB-UniRule"/>
</dbReference>
<evidence type="ECO:0000256" key="1">
    <source>
        <dbReference type="RuleBase" id="RU365090"/>
    </source>
</evidence>
<keyword evidence="1" id="KW-0808">Transferase</keyword>
<dbReference type="GO" id="GO:0061599">
    <property type="term" value="F:molybdopterin molybdotransferase activity"/>
    <property type="evidence" value="ECO:0007669"/>
    <property type="project" value="UniProtKB-UniRule"/>
</dbReference>
<name>A0A2T7NY62_POMCA</name>
<dbReference type="UniPathway" id="UPA00344"/>
<dbReference type="SUPFAM" id="SSF63867">
    <property type="entry name" value="MoeA C-terminal domain-like"/>
    <property type="match status" value="1"/>
</dbReference>
<sequence length="246" mass="27379">MPVTSVTRVQREAAADGQRAKFAAQKIKLPAIRRMMGCSTPELPVIRVKLDRAVRLDPRPEYHRAVASWLKGDDVATASSTGNQISSRLLSVKEANVLLRLPPKSTSHCHPGGGGGRRHCHREILNSFFKCGTSSANNGQPHVMRTGQVYPCHLHHVIVPVTSRLFFCSCPHRYIASQSSTHPPNRLSVVLDLSFTDFGLVSRILVQEVANSLLWVKDLSTSGRLSEKNESRRAKWNRDRFLGRTV</sequence>